<sequence>MPVYDYFCPTNQQKLEVWHSINENITTWGQLCKLAKCDLGDTPEDTPVKRMISAPRIIVETGISDLKSQGFSKLVKRDQGIYENITATGDESPIVNINDHSTYPNFKQKLGD</sequence>
<keyword evidence="2" id="KW-1185">Reference proteome</keyword>
<comment type="caution">
    <text evidence="1">The sequence shown here is derived from an EMBL/GenBank/DDBJ whole genome shotgun (WGS) entry which is preliminary data.</text>
</comment>
<dbReference type="OrthoDB" id="5421165at2"/>
<dbReference type="RefSeq" id="WP_124144061.1">
    <property type="nucleotide sequence ID" value="NZ_CAWOKI010000383.1"/>
</dbReference>
<name>A0A3N6QTG5_9CYAN</name>
<proteinExistence type="predicted"/>
<organism evidence="1 2">
    <name type="scientific">Okeania hirsuta</name>
    <dbReference type="NCBI Taxonomy" id="1458930"/>
    <lineage>
        <taxon>Bacteria</taxon>
        <taxon>Bacillati</taxon>
        <taxon>Cyanobacteriota</taxon>
        <taxon>Cyanophyceae</taxon>
        <taxon>Oscillatoriophycideae</taxon>
        <taxon>Oscillatoriales</taxon>
        <taxon>Microcoleaceae</taxon>
        <taxon>Okeania</taxon>
    </lineage>
</organism>
<accession>A0A3N6QTG5</accession>
<evidence type="ECO:0000313" key="2">
    <source>
        <dbReference type="Proteomes" id="UP000269154"/>
    </source>
</evidence>
<gene>
    <name evidence="1" type="ORF">D5R40_02580</name>
</gene>
<dbReference type="EMBL" id="RCBY01000008">
    <property type="protein sequence ID" value="RQH55336.1"/>
    <property type="molecule type" value="Genomic_DNA"/>
</dbReference>
<protein>
    <submittedName>
        <fullName evidence="1">Zinc ribbon domain-containing protein</fullName>
    </submittedName>
</protein>
<reference evidence="1 2" key="1">
    <citation type="journal article" date="2018" name="ACS Chem. Biol.">
        <title>Ketoreductase domain dysfunction expands chemodiversity: malyngamide biosynthesis in the cyanobacterium Okeania hirsuta.</title>
        <authorList>
            <person name="Moss N.A."/>
            <person name="Leao T."/>
            <person name="Rankin M."/>
            <person name="McCullough T.M."/>
            <person name="Qu P."/>
            <person name="Korobeynikov A."/>
            <person name="Smith J.L."/>
            <person name="Gerwick L."/>
            <person name="Gerwick W.H."/>
        </authorList>
    </citation>
    <scope>NUCLEOTIDE SEQUENCE [LARGE SCALE GENOMIC DNA]</scope>
    <source>
        <strain evidence="1 2">PAB10Feb10-1</strain>
    </source>
</reference>
<dbReference type="AlphaFoldDB" id="A0A3N6QTG5"/>
<dbReference type="Proteomes" id="UP000269154">
    <property type="component" value="Unassembled WGS sequence"/>
</dbReference>
<evidence type="ECO:0000313" key="1">
    <source>
        <dbReference type="EMBL" id="RQH55336.1"/>
    </source>
</evidence>